<dbReference type="Proteomes" id="UP000008281">
    <property type="component" value="Unassembled WGS sequence"/>
</dbReference>
<feature type="transmembrane region" description="Helical" evidence="1">
    <location>
        <begin position="224"/>
        <end position="244"/>
    </location>
</feature>
<keyword evidence="1" id="KW-0812">Transmembrane</keyword>
<dbReference type="eggNOG" id="ENOG502TFW2">
    <property type="taxonomic scope" value="Eukaryota"/>
</dbReference>
<dbReference type="AlphaFoldDB" id="E3MSA2"/>
<dbReference type="FunFam" id="1.20.1070.10:FF:000344">
    <property type="entry name" value="Serpentine Receptor, class V"/>
    <property type="match status" value="1"/>
</dbReference>
<dbReference type="FunCoup" id="E3MSA2">
    <property type="interactions" value="6"/>
</dbReference>
<proteinExistence type="predicted"/>
<sequence length="355" mass="41200">MSDSLVPPTWPLMVFYGMSIVSLPLYFLVFACILRLRCVSTTYNTTFYSILQQHCIADLLAMIVFFVAVDAREYSFLKQYYFQYQQYYVAAGNPSYNNIYYFLYIRCTGIIFLSLQRYLIITASTSYITHKVQNASNFQIITVYWTVPTLISIVVLKDYNISYANLETMAMMADQEIIKRNTLMALIVVSLTCVTCSLLYGSLFYYIRKHTVGLSRSLRREVHLAFQVFVLLLAFFAILVYYGFQNYFSQTQNMWYFENFVYFQTGPIFYMRALYPMANGLLSYINPFCILFLNKDLAFQVARSITCNKLKVSEVHISVVGSNSTKHNDGHRRGVHFGPTKTDESTIVNHNHLLL</sequence>
<dbReference type="SUPFAM" id="SSF81321">
    <property type="entry name" value="Family A G protein-coupled receptor-like"/>
    <property type="match status" value="1"/>
</dbReference>
<keyword evidence="3" id="KW-1185">Reference proteome</keyword>
<feature type="transmembrane region" description="Helical" evidence="1">
    <location>
        <begin position="99"/>
        <end position="120"/>
    </location>
</feature>
<protein>
    <submittedName>
        <fullName evidence="2">CRE-SRV-32 protein</fullName>
    </submittedName>
</protein>
<organism evidence="3">
    <name type="scientific">Caenorhabditis remanei</name>
    <name type="common">Caenorhabditis vulgaris</name>
    <dbReference type="NCBI Taxonomy" id="31234"/>
    <lineage>
        <taxon>Eukaryota</taxon>
        <taxon>Metazoa</taxon>
        <taxon>Ecdysozoa</taxon>
        <taxon>Nematoda</taxon>
        <taxon>Chromadorea</taxon>
        <taxon>Rhabditida</taxon>
        <taxon>Rhabditina</taxon>
        <taxon>Rhabditomorpha</taxon>
        <taxon>Rhabditoidea</taxon>
        <taxon>Rhabditidae</taxon>
        <taxon>Peloderinae</taxon>
        <taxon>Caenorhabditis</taxon>
    </lineage>
</organism>
<keyword evidence="1" id="KW-1133">Transmembrane helix</keyword>
<feature type="transmembrane region" description="Helical" evidence="1">
    <location>
        <begin position="46"/>
        <end position="69"/>
    </location>
</feature>
<feature type="transmembrane region" description="Helical" evidence="1">
    <location>
        <begin position="182"/>
        <end position="203"/>
    </location>
</feature>
<evidence type="ECO:0000256" key="1">
    <source>
        <dbReference type="SAM" id="Phobius"/>
    </source>
</evidence>
<dbReference type="Pfam" id="PF10323">
    <property type="entry name" value="7TM_GPCR_Srv"/>
    <property type="match status" value="1"/>
</dbReference>
<dbReference type="InterPro" id="IPR052665">
    <property type="entry name" value="Neuropeptide-GPCR"/>
</dbReference>
<dbReference type="PANTHER" id="PTHR24224">
    <property type="entry name" value="CARDIOACCELERATORY PEPTIDE RECEPTOR-RELATED"/>
    <property type="match status" value="1"/>
</dbReference>
<feature type="transmembrane region" description="Helical" evidence="1">
    <location>
        <begin position="273"/>
        <end position="293"/>
    </location>
</feature>
<feature type="transmembrane region" description="Helical" evidence="1">
    <location>
        <begin position="141"/>
        <end position="162"/>
    </location>
</feature>
<feature type="transmembrane region" description="Helical" evidence="1">
    <location>
        <begin position="12"/>
        <end position="34"/>
    </location>
</feature>
<name>E3MSA2_CAERE</name>
<dbReference type="Gene3D" id="1.20.1070.10">
    <property type="entry name" value="Rhodopsin 7-helix transmembrane proteins"/>
    <property type="match status" value="1"/>
</dbReference>
<evidence type="ECO:0000313" key="3">
    <source>
        <dbReference type="Proteomes" id="UP000008281"/>
    </source>
</evidence>
<dbReference type="OrthoDB" id="5868253at2759"/>
<dbReference type="STRING" id="31234.E3MSA2"/>
<dbReference type="OMA" id="RITHKVQ"/>
<dbReference type="HOGENOM" id="CLU_055887_1_0_1"/>
<accession>E3MSA2</accession>
<reference evidence="2" key="1">
    <citation type="submission" date="2007-07" db="EMBL/GenBank/DDBJ databases">
        <title>PCAP assembly of the Caenorhabditis remanei genome.</title>
        <authorList>
            <consortium name="The Caenorhabditis remanei Sequencing Consortium"/>
            <person name="Wilson R.K."/>
        </authorList>
    </citation>
    <scope>NUCLEOTIDE SEQUENCE [LARGE SCALE GENOMIC DNA]</scope>
    <source>
        <strain evidence="2">PB4641</strain>
    </source>
</reference>
<evidence type="ECO:0000313" key="2">
    <source>
        <dbReference type="EMBL" id="EFP08290.1"/>
    </source>
</evidence>
<dbReference type="GO" id="GO:0016020">
    <property type="term" value="C:membrane"/>
    <property type="evidence" value="ECO:0007669"/>
    <property type="project" value="TreeGrafter"/>
</dbReference>
<keyword evidence="1" id="KW-0472">Membrane</keyword>
<dbReference type="InterPro" id="IPR019426">
    <property type="entry name" value="7TM_GPCR_serpentine_rcpt_Srv"/>
</dbReference>
<dbReference type="InParanoid" id="E3MSA2"/>
<gene>
    <name evidence="2" type="primary">Cre-srv-32</name>
    <name evidence="2" type="ORF">CRE_16842</name>
</gene>
<dbReference type="EMBL" id="DS268472">
    <property type="protein sequence ID" value="EFP08290.1"/>
    <property type="molecule type" value="Genomic_DNA"/>
</dbReference>
<dbReference type="PANTHER" id="PTHR24224:SF17">
    <property type="entry name" value="G-PROTEIN COUPLED RECEPTORS FAMILY 1 PROFILE DOMAIN-CONTAINING PROTEIN"/>
    <property type="match status" value="1"/>
</dbReference>